<reference evidence="8 9" key="1">
    <citation type="journal article" date="2020" name="Syst. Appl. Microbiol.">
        <title>Alienimonas chondri sp. nov., a novel planctomycete isolated from the biofilm of the red alga Chondrus crispus.</title>
        <authorList>
            <person name="Vitorino I."/>
            <person name="Albuquerque L."/>
            <person name="Wiegand S."/>
            <person name="Kallscheuer N."/>
            <person name="da Costa M.S."/>
            <person name="Lobo-da-Cunha A."/>
            <person name="Jogler C."/>
            <person name="Lage O.M."/>
        </authorList>
    </citation>
    <scope>NUCLEOTIDE SEQUENCE [LARGE SCALE GENOMIC DNA]</scope>
    <source>
        <strain evidence="8 9">LzC2</strain>
    </source>
</reference>
<keyword evidence="4" id="KW-0732">Signal</keyword>
<dbReference type="SUPFAM" id="SSF53649">
    <property type="entry name" value="Alkaline phosphatase-like"/>
    <property type="match status" value="1"/>
</dbReference>
<dbReference type="Gene3D" id="3.40.720.10">
    <property type="entry name" value="Alkaline Phosphatase, subunit A"/>
    <property type="match status" value="1"/>
</dbReference>
<dbReference type="Pfam" id="PF00884">
    <property type="entry name" value="Sulfatase"/>
    <property type="match status" value="1"/>
</dbReference>
<dbReference type="Proteomes" id="UP000609651">
    <property type="component" value="Unassembled WGS sequence"/>
</dbReference>
<evidence type="ECO:0000256" key="3">
    <source>
        <dbReference type="ARBA" id="ARBA00022723"/>
    </source>
</evidence>
<proteinExistence type="inferred from homology"/>
<comment type="cofactor">
    <cofactor evidence="1">
        <name>Ca(2+)</name>
        <dbReference type="ChEBI" id="CHEBI:29108"/>
    </cofactor>
</comment>
<protein>
    <submittedName>
        <fullName evidence="8">Arylsulfatase</fullName>
        <ecNumber evidence="8">3.1.6.1</ecNumber>
    </submittedName>
</protein>
<dbReference type="InterPro" id="IPR000917">
    <property type="entry name" value="Sulfatase_N"/>
</dbReference>
<dbReference type="Gene3D" id="3.30.1120.10">
    <property type="match status" value="1"/>
</dbReference>
<comment type="caution">
    <text evidence="8">The sequence shown here is derived from an EMBL/GenBank/DDBJ whole genome shotgun (WGS) entry which is preliminary data.</text>
</comment>
<accession>A0ABX1V889</accession>
<dbReference type="GO" id="GO:0004065">
    <property type="term" value="F:arylsulfatase activity"/>
    <property type="evidence" value="ECO:0007669"/>
    <property type="project" value="UniProtKB-EC"/>
</dbReference>
<evidence type="ECO:0000313" key="9">
    <source>
        <dbReference type="Proteomes" id="UP000609651"/>
    </source>
</evidence>
<evidence type="ECO:0000256" key="1">
    <source>
        <dbReference type="ARBA" id="ARBA00001913"/>
    </source>
</evidence>
<evidence type="ECO:0000259" key="7">
    <source>
        <dbReference type="Pfam" id="PF00884"/>
    </source>
</evidence>
<dbReference type="InterPro" id="IPR017850">
    <property type="entry name" value="Alkaline_phosphatase_core_sf"/>
</dbReference>
<evidence type="ECO:0000256" key="5">
    <source>
        <dbReference type="ARBA" id="ARBA00022801"/>
    </source>
</evidence>
<organism evidence="8 9">
    <name type="scientific">Alienimonas chondri</name>
    <dbReference type="NCBI Taxonomy" id="2681879"/>
    <lineage>
        <taxon>Bacteria</taxon>
        <taxon>Pseudomonadati</taxon>
        <taxon>Planctomycetota</taxon>
        <taxon>Planctomycetia</taxon>
        <taxon>Planctomycetales</taxon>
        <taxon>Planctomycetaceae</taxon>
        <taxon>Alienimonas</taxon>
    </lineage>
</organism>
<evidence type="ECO:0000256" key="2">
    <source>
        <dbReference type="ARBA" id="ARBA00008779"/>
    </source>
</evidence>
<evidence type="ECO:0000313" key="8">
    <source>
        <dbReference type="EMBL" id="NNJ24384.1"/>
    </source>
</evidence>
<dbReference type="EMBL" id="WTPX01000007">
    <property type="protein sequence ID" value="NNJ24384.1"/>
    <property type="molecule type" value="Genomic_DNA"/>
</dbReference>
<comment type="similarity">
    <text evidence="2">Belongs to the sulfatase family.</text>
</comment>
<dbReference type="RefSeq" id="WP_171183266.1">
    <property type="nucleotide sequence ID" value="NZ_WTPX01000007.1"/>
</dbReference>
<sequence>MSVTSLLACSLLAAPLPGAPPSENKGRPNILLILADDLGYQDLGCYGGPFETPALDRLASEGVRFTQAYAPAPICSASRAAILTGRSPARLNFTFVTKPEAGRQAIPGAPLKTPPYTLQLPLEEVTTAEVLGDAGYDTAFFGKWHLNPHHGRYLGWSPEFGPPKQGFETAVEDFGGHPYNTDRSKEPTPDGAFPEDSLTDRAIDYLENRGTDAAPFYLHVSHFYVHTPVKPRAKWLTDRYRNESGMQQSRAQYAAFVQTLDHQVGRLLTALEESGLTENTLVVFFSDNGGDPRFARHAPLRGHKWTLYEGGVRVPMIVRGPGVPVGKTIDAPVIGTDLLPTFADYAGVIPLNTRPLDGISIRRRIEGHGEPRGARKMLWHFPYYHPETGVAFPTRPVGWNDPQAPFVGPHSALMVGGYKAIYFYETEALELYDLSADPGERTDLAANDPALRELWKDRLFDRLAAVDARLPESADR</sequence>
<dbReference type="PANTHER" id="PTHR42693">
    <property type="entry name" value="ARYLSULFATASE FAMILY MEMBER"/>
    <property type="match status" value="1"/>
</dbReference>
<keyword evidence="9" id="KW-1185">Reference proteome</keyword>
<dbReference type="PANTHER" id="PTHR42693:SF42">
    <property type="entry name" value="ARYLSULFATASE G"/>
    <property type="match status" value="1"/>
</dbReference>
<gene>
    <name evidence="8" type="primary">atsA_4</name>
    <name evidence="8" type="ORF">LzC2_04410</name>
</gene>
<evidence type="ECO:0000256" key="6">
    <source>
        <dbReference type="ARBA" id="ARBA00022837"/>
    </source>
</evidence>
<name>A0ABX1V889_9PLAN</name>
<dbReference type="EC" id="3.1.6.1" evidence="8"/>
<dbReference type="InterPro" id="IPR050738">
    <property type="entry name" value="Sulfatase"/>
</dbReference>
<evidence type="ECO:0000256" key="4">
    <source>
        <dbReference type="ARBA" id="ARBA00022729"/>
    </source>
</evidence>
<feature type="domain" description="Sulfatase N-terminal" evidence="7">
    <location>
        <begin position="28"/>
        <end position="348"/>
    </location>
</feature>
<dbReference type="CDD" id="cd16144">
    <property type="entry name" value="ARS_like"/>
    <property type="match status" value="1"/>
</dbReference>
<keyword evidence="3" id="KW-0479">Metal-binding</keyword>
<keyword evidence="5 8" id="KW-0378">Hydrolase</keyword>
<keyword evidence="6" id="KW-0106">Calcium</keyword>